<dbReference type="GeneID" id="98644899"/>
<evidence type="ECO:0000256" key="2">
    <source>
        <dbReference type="SAM" id="Phobius"/>
    </source>
</evidence>
<keyword evidence="5" id="KW-1185">Reference proteome</keyword>
<feature type="transmembrane region" description="Helical" evidence="2">
    <location>
        <begin position="89"/>
        <end position="111"/>
    </location>
</feature>
<sequence>MAIEFQCKQCGKSYRVTDEKSGWRVKCKACSALIMIPVPAKEDLEFLDVLEEEDLEEYEDISYLVDRKKSSPFGTEQNASPESDRTGKWILLGGGTLVVLLLVGLGLYLTLPAGQEVEQVAESDQPAFEPPVKSEPEAAPSGPILSKPDEPKSVEPKPVTSKPVEEPKPMVPRPVAPKQAEPKLAKSRPVEPMPVKPKPVAPKPAESKPAKPEPTAMPVVKATPKKPEAPAVVKAEPVEEIVTQETMSPERYHKVEDSLSKIMNAFHNYSQTHRGLVPDPKIFKHYYDDQGRLKVSWRVHLLPFLEEELLYQRFKLDEAWDSPINQAAAKYMPAIYRSPETPAASNQTRFRGFEDPESVAQPATAGRARGRGTSSVASIFTVGSRGRMRDVIDGISNTVMLIETGPDQAVEWTKPGELDLASVSKSIGKTPLGIPTAFIDGRIRLLKSSIDDETWRSVIHPADRAKVDLDKLLLKVRRPIKVTTPENNLVQLKKISSGLLSFINSHRRFPPATEHVIKGKELLSWRVHLLPSLGAHTLYAQFKLDEPWDSPHNIKLLELMPDVYECEGVTQPGLTSIMKFVGPGTPFQVDKPGPTYSRIPDGRKYTILYVKAGPDKAVPWTKPEDLTLDLENPHQSLGTIKGDHFQAGIADGTVREIKTDISAEKLKNLINHQDGQVVGDF</sequence>
<dbReference type="Pfam" id="PF07596">
    <property type="entry name" value="SBP_bac_10"/>
    <property type="match status" value="2"/>
</dbReference>
<dbReference type="NCBIfam" id="TIGR02098">
    <property type="entry name" value="MJ0042_CXXC"/>
    <property type="match status" value="1"/>
</dbReference>
<keyword evidence="2" id="KW-0472">Membrane</keyword>
<protein>
    <recommendedName>
        <fullName evidence="3">DUF1559 domain-containing protein</fullName>
    </recommendedName>
</protein>
<dbReference type="PANTHER" id="PTHR30093">
    <property type="entry name" value="GENERAL SECRETION PATHWAY PROTEIN G"/>
    <property type="match status" value="1"/>
</dbReference>
<evidence type="ECO:0000256" key="1">
    <source>
        <dbReference type="SAM" id="MobiDB-lite"/>
    </source>
</evidence>
<dbReference type="Proteomes" id="UP000322887">
    <property type="component" value="Chromosome"/>
</dbReference>
<keyword evidence="2" id="KW-0812">Transmembrane</keyword>
<feature type="domain" description="DUF1559" evidence="3">
    <location>
        <begin position="491"/>
        <end position="562"/>
    </location>
</feature>
<feature type="compositionally biased region" description="Pro residues" evidence="1">
    <location>
        <begin position="191"/>
        <end position="202"/>
    </location>
</feature>
<accession>A0ABX5YFJ5</accession>
<name>A0ABX5YFJ5_9PLAN</name>
<dbReference type="RefSeq" id="WP_044240066.1">
    <property type="nucleotide sequence ID" value="NZ_CP042910.1"/>
</dbReference>
<evidence type="ECO:0000259" key="3">
    <source>
        <dbReference type="Pfam" id="PF07596"/>
    </source>
</evidence>
<reference evidence="4 5" key="1">
    <citation type="submission" date="2019-08" db="EMBL/GenBank/DDBJ databases">
        <title>Deep-cultivation of Planctomycetes and their phenomic and genomic characterization uncovers novel biology.</title>
        <authorList>
            <person name="Wiegand S."/>
            <person name="Jogler M."/>
            <person name="Boedeker C."/>
            <person name="Pinto D."/>
            <person name="Vollmers J."/>
            <person name="Rivas-Marin E."/>
            <person name="Kohn T."/>
            <person name="Peeters S.H."/>
            <person name="Heuer A."/>
            <person name="Rast P."/>
            <person name="Oberbeckmann S."/>
            <person name="Bunk B."/>
            <person name="Jeske O."/>
            <person name="Meyerdierks A."/>
            <person name="Storesund J.E."/>
            <person name="Kallscheuer N."/>
            <person name="Luecker S."/>
            <person name="Lage O.M."/>
            <person name="Pohl T."/>
            <person name="Merkel B.J."/>
            <person name="Hornburger P."/>
            <person name="Mueller R.-W."/>
            <person name="Bruemmer F."/>
            <person name="Labrenz M."/>
            <person name="Spormann A.M."/>
            <person name="Op den Camp H."/>
            <person name="Overmann J."/>
            <person name="Amann R."/>
            <person name="Jetten M.S.M."/>
            <person name="Mascher T."/>
            <person name="Medema M.H."/>
            <person name="Devos D.P."/>
            <person name="Kaster A.-K."/>
            <person name="Ovreas L."/>
            <person name="Rohde M."/>
            <person name="Galperin M.Y."/>
            <person name="Jogler C."/>
        </authorList>
    </citation>
    <scope>NUCLEOTIDE SEQUENCE [LARGE SCALE GENOMIC DNA]</scope>
    <source>
        <strain evidence="4 5">DSM 8797</strain>
    </source>
</reference>
<keyword evidence="2" id="KW-1133">Transmembrane helix</keyword>
<evidence type="ECO:0000313" key="5">
    <source>
        <dbReference type="Proteomes" id="UP000322887"/>
    </source>
</evidence>
<feature type="domain" description="DUF1559" evidence="3">
    <location>
        <begin position="259"/>
        <end position="415"/>
    </location>
</feature>
<feature type="region of interest" description="Disordered" evidence="1">
    <location>
        <begin position="120"/>
        <end position="223"/>
    </location>
</feature>
<dbReference type="EMBL" id="CP042910">
    <property type="protein sequence ID" value="QEG14365.1"/>
    <property type="molecule type" value="Genomic_DNA"/>
</dbReference>
<gene>
    <name evidence="4" type="ORF">GmarT_01980</name>
</gene>
<organism evidence="4 5">
    <name type="scientific">Gimesia maris</name>
    <dbReference type="NCBI Taxonomy" id="122"/>
    <lineage>
        <taxon>Bacteria</taxon>
        <taxon>Pseudomonadati</taxon>
        <taxon>Planctomycetota</taxon>
        <taxon>Planctomycetia</taxon>
        <taxon>Planctomycetales</taxon>
        <taxon>Planctomycetaceae</taxon>
        <taxon>Gimesia</taxon>
    </lineage>
</organism>
<dbReference type="InterPro" id="IPR011723">
    <property type="entry name" value="Znf/thioredoxin_put"/>
</dbReference>
<proteinExistence type="predicted"/>
<dbReference type="InterPro" id="IPR011453">
    <property type="entry name" value="DUF1559"/>
</dbReference>
<evidence type="ECO:0000313" key="4">
    <source>
        <dbReference type="EMBL" id="QEG14365.1"/>
    </source>
</evidence>